<dbReference type="EMBL" id="AP018515">
    <property type="protein sequence ID" value="BBC79935.1"/>
    <property type="molecule type" value="Genomic_DNA"/>
</dbReference>
<evidence type="ECO:0000313" key="2">
    <source>
        <dbReference type="Proteomes" id="UP000270034"/>
    </source>
</evidence>
<organism evidence="1 2">
    <name type="scientific">Acetobacter orientalis</name>
    <dbReference type="NCBI Taxonomy" id="146474"/>
    <lineage>
        <taxon>Bacteria</taxon>
        <taxon>Pseudomonadati</taxon>
        <taxon>Pseudomonadota</taxon>
        <taxon>Alphaproteobacteria</taxon>
        <taxon>Acetobacterales</taxon>
        <taxon>Acetobacteraceae</taxon>
        <taxon>Acetobacter</taxon>
    </lineage>
</organism>
<reference evidence="1 2" key="1">
    <citation type="submission" date="2018-02" db="EMBL/GenBank/DDBJ databases">
        <title>Acetobacter orientalis genome.</title>
        <authorList>
            <person name="Nakashima N."/>
            <person name="Tamura T."/>
        </authorList>
    </citation>
    <scope>NUCLEOTIDE SEQUENCE [LARGE SCALE GENOMIC DNA]</scope>
    <source>
        <strain evidence="1 2">FAN1</strain>
    </source>
</reference>
<evidence type="ECO:0000313" key="1">
    <source>
        <dbReference type="EMBL" id="BBC79935.1"/>
    </source>
</evidence>
<gene>
    <name evidence="1" type="ORF">AcetOrient_orf02387</name>
</gene>
<dbReference type="AlphaFoldDB" id="A0A2Z5ZHS7"/>
<name>A0A2Z5ZHS7_9PROT</name>
<proteinExistence type="predicted"/>
<sequence length="43" mass="5030">MLSCTLTGQQHCCVWMRWFLADRLHNCGPERAALITKRLLSRL</sequence>
<dbReference type="KEGG" id="aot:AcetOri_orf02387"/>
<dbReference type="Proteomes" id="UP000270034">
    <property type="component" value="Chromosome"/>
</dbReference>
<accession>A0A2Z5ZHS7</accession>
<protein>
    <submittedName>
        <fullName evidence="1">Uncharacterized protein</fullName>
    </submittedName>
</protein>